<organism evidence="8">
    <name type="scientific">Ciona intestinalis</name>
    <name type="common">Transparent sea squirt</name>
    <name type="synonym">Ascidia intestinalis</name>
    <dbReference type="NCBI Taxonomy" id="7719"/>
    <lineage>
        <taxon>Eukaryota</taxon>
        <taxon>Metazoa</taxon>
        <taxon>Chordata</taxon>
        <taxon>Tunicata</taxon>
        <taxon>Ascidiacea</taxon>
        <taxon>Phlebobranchia</taxon>
        <taxon>Cionidae</taxon>
        <taxon>Ciona</taxon>
    </lineage>
</organism>
<gene>
    <name evidence="9" type="primary">LOC445729</name>
</gene>
<sequence>MGNTRGKATALLLVAQAIILVLFGLFVDYDVAAGPRNNSLTTHTTLAHYYPIYQDVHVMMLIGFGFLMTFLKRHGFGSVGFNFLLTCYVIEWSTLVNGWFGMIGSNEGRILIDIKSLLEADFAVATVLISFGAVLGVASPVQLIMMATIEVVCYNVSIYVGIPLKHIIILKQVTDVGGSMFIHAFGAYFGLAVARVLYKKSQTLSKKEGSEYHSDIFAMIGTLFLWLYWPSFNAGPASGTERHRAVINTVLSLSACTVVTFALSAVTDKKNKLDMVHIQNATLAGGVAMGASADLIVQPFGALLIGSVAALVSTLGFKYLQPILQRNIKLHDTCGVHNLHGMPGILGVVASAIAAAIATQETYKDSYHELFKNTTRTSGQNGGYQIASLAVVLGIAIIGGTLTGFLLKLPVWDNLSAEELFEDEVFWDCVETVSEDEAEQNGSNDKQHEVVA</sequence>
<name>Q6XZ10_CIOIN</name>
<dbReference type="Gene3D" id="1.10.3430.10">
    <property type="entry name" value="Ammonium transporter AmtB like domains"/>
    <property type="match status" value="1"/>
</dbReference>
<evidence type="ECO:0000259" key="7">
    <source>
        <dbReference type="Pfam" id="PF00909"/>
    </source>
</evidence>
<dbReference type="EMBL" id="EAAA01001862">
    <property type="status" value="NOT_ANNOTATED_CDS"/>
    <property type="molecule type" value="Genomic_DNA"/>
</dbReference>
<reference evidence="9" key="4">
    <citation type="journal article" date="2008" name="Genome Biol.">
        <title>Improved genome assembly and evidence-based global gene model set for the chordate Ciona intestinalis: new insight into intron and operon populations.</title>
        <authorList>
            <person name="Satou Y."/>
            <person name="Mineta K."/>
            <person name="Ogasawara M."/>
            <person name="Sasakura Y."/>
            <person name="Shoguchi E."/>
            <person name="Ueno K."/>
            <person name="Yamada L."/>
            <person name="Matsumoto J."/>
            <person name="Wasserscheid J."/>
            <person name="Dewar K."/>
            <person name="Wiley G.B."/>
            <person name="Macmil S.L."/>
            <person name="Roe B.A."/>
            <person name="Zeller R.W."/>
            <person name="Hastings K.E."/>
            <person name="Lemaire P."/>
            <person name="Lindquist E."/>
            <person name="Endo T."/>
            <person name="Hotta K."/>
            <person name="Inaba K."/>
        </authorList>
    </citation>
    <scope>NUCLEOTIDE SEQUENCE [LARGE SCALE GENOMIC DNA]</scope>
    <source>
        <strain evidence="9">wild type</strain>
    </source>
</reference>
<accession>F6YQ47</accession>
<evidence type="ECO:0000256" key="4">
    <source>
        <dbReference type="ARBA" id="ARBA00022989"/>
    </source>
</evidence>
<dbReference type="PANTHER" id="PTHR11730">
    <property type="entry name" value="AMMONIUM TRANSPORTER"/>
    <property type="match status" value="1"/>
</dbReference>
<keyword evidence="10" id="KW-1185">Reference proteome</keyword>
<dbReference type="OMA" id="LARINIF"/>
<protein>
    <submittedName>
        <fullName evidence="8">Rh type C glycoprotein</fullName>
    </submittedName>
</protein>
<accession>Q6XZ10</accession>
<reference evidence="9" key="5">
    <citation type="submission" date="2025-05" db="UniProtKB">
        <authorList>
            <consortium name="Ensembl"/>
        </authorList>
    </citation>
    <scope>IDENTIFICATION</scope>
</reference>
<dbReference type="KEGG" id="cin:445729"/>
<feature type="transmembrane region" description="Helical" evidence="6">
    <location>
        <begin position="245"/>
        <end position="266"/>
    </location>
</feature>
<proteinExistence type="evidence at transcript level"/>
<evidence type="ECO:0000256" key="3">
    <source>
        <dbReference type="ARBA" id="ARBA00022692"/>
    </source>
</evidence>
<evidence type="ECO:0000256" key="5">
    <source>
        <dbReference type="ARBA" id="ARBA00023136"/>
    </source>
</evidence>
<dbReference type="PRINTS" id="PR00342">
    <property type="entry name" value="RHESUSRHD"/>
</dbReference>
<comment type="similarity">
    <text evidence="2">Belongs to the ammonium transporter (TC 2.A.49) family. Rh subfamily.</text>
</comment>
<dbReference type="GO" id="GO:0005886">
    <property type="term" value="C:plasma membrane"/>
    <property type="evidence" value="ECO:0000318"/>
    <property type="project" value="GO_Central"/>
</dbReference>
<feature type="transmembrane region" description="Helical" evidence="6">
    <location>
        <begin position="12"/>
        <end position="32"/>
    </location>
</feature>
<feature type="transmembrane region" description="Helical" evidence="6">
    <location>
        <begin position="83"/>
        <end position="102"/>
    </location>
</feature>
<dbReference type="RefSeq" id="NP_001027946.1">
    <property type="nucleotide sequence ID" value="NM_001032774.1"/>
</dbReference>
<reference evidence="10" key="1">
    <citation type="journal article" date="2002" name="Science">
        <title>The draft genome of Ciona intestinalis: insights into chordate and vertebrate origins.</title>
        <authorList>
            <person name="Dehal P."/>
            <person name="Satou Y."/>
            <person name="Campbell R.K."/>
            <person name="Chapman J."/>
            <person name="Degnan B."/>
            <person name="De Tomaso A."/>
            <person name="Davidson B."/>
            <person name="Di Gregorio A."/>
            <person name="Gelpke M."/>
            <person name="Goodstein D.M."/>
            <person name="Harafuji N."/>
            <person name="Hastings K.E."/>
            <person name="Ho I."/>
            <person name="Hotta K."/>
            <person name="Huang W."/>
            <person name="Kawashima T."/>
            <person name="Lemaire P."/>
            <person name="Martinez D."/>
            <person name="Meinertzhagen I.A."/>
            <person name="Necula S."/>
            <person name="Nonaka M."/>
            <person name="Putnam N."/>
            <person name="Rash S."/>
            <person name="Saiga H."/>
            <person name="Satake M."/>
            <person name="Terry A."/>
            <person name="Yamada L."/>
            <person name="Wang H.G."/>
            <person name="Awazu S."/>
            <person name="Azumi K."/>
            <person name="Boore J."/>
            <person name="Branno M."/>
            <person name="Chin-Bow S."/>
            <person name="DeSantis R."/>
            <person name="Doyle S."/>
            <person name="Francino P."/>
            <person name="Keys D.N."/>
            <person name="Haga S."/>
            <person name="Hayashi H."/>
            <person name="Hino K."/>
            <person name="Imai K.S."/>
            <person name="Inaba K."/>
            <person name="Kano S."/>
            <person name="Kobayashi K."/>
            <person name="Kobayashi M."/>
            <person name="Lee B.I."/>
            <person name="Makabe K.W."/>
            <person name="Manohar C."/>
            <person name="Matassi G."/>
            <person name="Medina M."/>
            <person name="Mochizuki Y."/>
            <person name="Mount S."/>
            <person name="Morishita T."/>
            <person name="Miura S."/>
            <person name="Nakayama A."/>
            <person name="Nishizaka S."/>
            <person name="Nomoto H."/>
            <person name="Ohta F."/>
            <person name="Oishi K."/>
            <person name="Rigoutsos I."/>
            <person name="Sano M."/>
            <person name="Sasaki A."/>
            <person name="Sasakura Y."/>
            <person name="Shoguchi E."/>
            <person name="Shin-i T."/>
            <person name="Spagnuolo A."/>
            <person name="Stainier D."/>
            <person name="Suzuki M.M."/>
            <person name="Tassy O."/>
            <person name="Takatori N."/>
            <person name="Tokuoka M."/>
            <person name="Yagi K."/>
            <person name="Yoshizaki F."/>
            <person name="Wada S."/>
            <person name="Zhang C."/>
            <person name="Hyatt P.D."/>
            <person name="Larimer F."/>
            <person name="Detter C."/>
            <person name="Doggett N."/>
            <person name="Glavina T."/>
            <person name="Hawkins T."/>
            <person name="Richardson P."/>
            <person name="Lucas S."/>
            <person name="Kohara Y."/>
            <person name="Levine M."/>
            <person name="Satoh N."/>
            <person name="Rokhsar D.S."/>
        </authorList>
    </citation>
    <scope>NUCLEOTIDE SEQUENCE [LARGE SCALE GENOMIC DNA]</scope>
</reference>
<dbReference type="EMBL" id="AY198126">
    <property type="protein sequence ID" value="AAP42761.1"/>
    <property type="molecule type" value="mRNA"/>
</dbReference>
<evidence type="ECO:0000256" key="1">
    <source>
        <dbReference type="ARBA" id="ARBA00004141"/>
    </source>
</evidence>
<keyword evidence="3 6" id="KW-0812">Transmembrane</keyword>
<feature type="transmembrane region" description="Helical" evidence="6">
    <location>
        <begin position="383"/>
        <end position="407"/>
    </location>
</feature>
<dbReference type="GeneTree" id="ENSGT00950000182844"/>
<dbReference type="GO" id="GO:0097272">
    <property type="term" value="P:ammonium homeostasis"/>
    <property type="evidence" value="ECO:0000318"/>
    <property type="project" value="GO_Central"/>
</dbReference>
<dbReference type="SUPFAM" id="SSF111352">
    <property type="entry name" value="Ammonium transporter"/>
    <property type="match status" value="1"/>
</dbReference>
<feature type="transmembrane region" description="Helical" evidence="6">
    <location>
        <begin position="180"/>
        <end position="198"/>
    </location>
</feature>
<dbReference type="FunFam" id="1.10.3430.10:FF:000012">
    <property type="entry name" value="Rh type C glycoprotein"/>
    <property type="match status" value="1"/>
</dbReference>
<dbReference type="Ensembl" id="ENSCINT00000011198.3">
    <property type="protein sequence ID" value="ENSCINP00000011198.3"/>
    <property type="gene ID" value="ENSCING00000005428.3"/>
</dbReference>
<dbReference type="GeneID" id="445729"/>
<dbReference type="InterPro" id="IPR029020">
    <property type="entry name" value="Ammonium/urea_transptr"/>
</dbReference>
<dbReference type="Pfam" id="PF00909">
    <property type="entry name" value="Ammonium_transp"/>
    <property type="match status" value="1"/>
</dbReference>
<comment type="subcellular location">
    <subcellularLocation>
        <location evidence="1">Membrane</location>
        <topology evidence="1">Multi-pass membrane protein</topology>
    </subcellularLocation>
</comment>
<feature type="transmembrane region" description="Helical" evidence="6">
    <location>
        <begin position="52"/>
        <end position="71"/>
    </location>
</feature>
<dbReference type="PANTHER" id="PTHR11730:SF60">
    <property type="entry name" value="RH50, ISOFORM D"/>
    <property type="match status" value="1"/>
</dbReference>
<dbReference type="GO" id="GO:0072488">
    <property type="term" value="P:ammonium transmembrane transport"/>
    <property type="evidence" value="ECO:0000318"/>
    <property type="project" value="GO_Central"/>
</dbReference>
<reference evidence="8" key="3">
    <citation type="journal article" date="2005" name="Proc. Natl. Acad. Sci. U.S.A.">
        <title>Evolutionary conservation and diversification of Rh family genes and proteins.</title>
        <authorList>
            <person name="Huang C.H."/>
            <person name="Peng J."/>
        </authorList>
    </citation>
    <scope>NUCLEOTIDE SEQUENCE</scope>
</reference>
<dbReference type="GO" id="GO:0008519">
    <property type="term" value="F:ammonium channel activity"/>
    <property type="evidence" value="ECO:0000318"/>
    <property type="project" value="GO_Central"/>
</dbReference>
<feature type="transmembrane region" description="Helical" evidence="6">
    <location>
        <begin position="151"/>
        <end position="168"/>
    </location>
</feature>
<feature type="transmembrane region" description="Helical" evidence="6">
    <location>
        <begin position="122"/>
        <end position="144"/>
    </location>
</feature>
<evidence type="ECO:0000256" key="6">
    <source>
        <dbReference type="SAM" id="Phobius"/>
    </source>
</evidence>
<feature type="transmembrane region" description="Helical" evidence="6">
    <location>
        <begin position="341"/>
        <end position="363"/>
    </location>
</feature>
<dbReference type="InterPro" id="IPR002229">
    <property type="entry name" value="RhesusRHD"/>
</dbReference>
<dbReference type="AlphaFoldDB" id="Q6XZ10"/>
<accession>A0A1W2VNF5</accession>
<keyword evidence="5 6" id="KW-0472">Membrane</keyword>
<evidence type="ECO:0000313" key="10">
    <source>
        <dbReference type="Proteomes" id="UP000008144"/>
    </source>
</evidence>
<feature type="domain" description="Ammonium transporter AmtB-like" evidence="7">
    <location>
        <begin position="38"/>
        <end position="412"/>
    </location>
</feature>
<reference evidence="8" key="2">
    <citation type="submission" date="2002-12" db="EMBL/GenBank/DDBJ databases">
        <authorList>
            <person name="Chen Y."/>
            <person name="Peng J."/>
            <person name="Huang C.-H."/>
        </authorList>
    </citation>
    <scope>NUCLEOTIDE SEQUENCE</scope>
</reference>
<evidence type="ECO:0000313" key="9">
    <source>
        <dbReference type="Ensembl" id="ENSCINP00000011198.3"/>
    </source>
</evidence>
<dbReference type="Proteomes" id="UP000008144">
    <property type="component" value="Chromosome 4"/>
</dbReference>
<dbReference type="OrthoDB" id="534912at2759"/>
<feature type="transmembrane region" description="Helical" evidence="6">
    <location>
        <begin position="302"/>
        <end position="320"/>
    </location>
</feature>
<evidence type="ECO:0000256" key="2">
    <source>
        <dbReference type="ARBA" id="ARBA00011036"/>
    </source>
</evidence>
<dbReference type="HOGENOM" id="CLU_021386_0_0_1"/>
<keyword evidence="4 6" id="KW-1133">Transmembrane helix</keyword>
<evidence type="ECO:0000313" key="8">
    <source>
        <dbReference type="EMBL" id="AAP42761.1"/>
    </source>
</evidence>
<dbReference type="InterPro" id="IPR024041">
    <property type="entry name" value="NH4_transpt_AmtB-like_dom"/>
</dbReference>